<evidence type="ECO:0000259" key="2">
    <source>
        <dbReference type="PROSITE" id="PS50172"/>
    </source>
</evidence>
<dbReference type="PROSITE" id="PS50172">
    <property type="entry name" value="BRCT"/>
    <property type="match status" value="1"/>
</dbReference>
<accession>S9R716</accession>
<dbReference type="AlphaFoldDB" id="S9R716"/>
<dbReference type="VEuPathDB" id="FungiDB:SOCG_03255"/>
<dbReference type="InterPro" id="IPR036420">
    <property type="entry name" value="BRCT_dom_sf"/>
</dbReference>
<evidence type="ECO:0000313" key="4">
    <source>
        <dbReference type="Proteomes" id="UP000016088"/>
    </source>
</evidence>
<dbReference type="OMA" id="DAYADFW"/>
<dbReference type="InterPro" id="IPR001357">
    <property type="entry name" value="BRCT_dom"/>
</dbReference>
<name>S9R716_SCHOY</name>
<protein>
    <submittedName>
        <fullName evidence="3">BRCT domain-containing protein</fullName>
    </submittedName>
</protein>
<dbReference type="HOGENOM" id="CLU_678194_0_0_1"/>
<proteinExistence type="predicted"/>
<evidence type="ECO:0000313" key="3">
    <source>
        <dbReference type="EMBL" id="EPX74040.1"/>
    </source>
</evidence>
<keyword evidence="4" id="KW-1185">Reference proteome</keyword>
<feature type="domain" description="BRCT" evidence="2">
    <location>
        <begin position="153"/>
        <end position="249"/>
    </location>
</feature>
<dbReference type="OrthoDB" id="5350135at2759"/>
<feature type="region of interest" description="Disordered" evidence="1">
    <location>
        <begin position="1"/>
        <end position="24"/>
    </location>
</feature>
<dbReference type="SUPFAM" id="SSF52113">
    <property type="entry name" value="BRCT domain"/>
    <property type="match status" value="1"/>
</dbReference>
<reference evidence="3 4" key="1">
    <citation type="journal article" date="2011" name="Science">
        <title>Comparative functional genomics of the fission yeasts.</title>
        <authorList>
            <person name="Rhind N."/>
            <person name="Chen Z."/>
            <person name="Yassour M."/>
            <person name="Thompson D.A."/>
            <person name="Haas B.J."/>
            <person name="Habib N."/>
            <person name="Wapinski I."/>
            <person name="Roy S."/>
            <person name="Lin M.F."/>
            <person name="Heiman D.I."/>
            <person name="Young S.K."/>
            <person name="Furuya K."/>
            <person name="Guo Y."/>
            <person name="Pidoux A."/>
            <person name="Chen H.M."/>
            <person name="Robbertse B."/>
            <person name="Goldberg J.M."/>
            <person name="Aoki K."/>
            <person name="Bayne E.H."/>
            <person name="Berlin A.M."/>
            <person name="Desjardins C.A."/>
            <person name="Dobbs E."/>
            <person name="Dukaj L."/>
            <person name="Fan L."/>
            <person name="FitzGerald M.G."/>
            <person name="French C."/>
            <person name="Gujja S."/>
            <person name="Hansen K."/>
            <person name="Keifenheim D."/>
            <person name="Levin J.Z."/>
            <person name="Mosher R.A."/>
            <person name="Mueller C.A."/>
            <person name="Pfiffner J."/>
            <person name="Priest M."/>
            <person name="Russ C."/>
            <person name="Smialowska A."/>
            <person name="Swoboda P."/>
            <person name="Sykes S.M."/>
            <person name="Vaughn M."/>
            <person name="Vengrova S."/>
            <person name="Yoder R."/>
            <person name="Zeng Q."/>
            <person name="Allshire R."/>
            <person name="Baulcombe D."/>
            <person name="Birren B.W."/>
            <person name="Brown W."/>
            <person name="Ekwall K."/>
            <person name="Kellis M."/>
            <person name="Leatherwood J."/>
            <person name="Levin H."/>
            <person name="Margalit H."/>
            <person name="Martienssen R."/>
            <person name="Nieduszynski C.A."/>
            <person name="Spatafora J.W."/>
            <person name="Friedman N."/>
            <person name="Dalgaard J.Z."/>
            <person name="Baumann P."/>
            <person name="Niki H."/>
            <person name="Regev A."/>
            <person name="Nusbaum C."/>
        </authorList>
    </citation>
    <scope>NUCLEOTIDE SEQUENCE [LARGE SCALE GENOMIC DNA]</scope>
    <source>
        <strain evidence="4">yFS286</strain>
    </source>
</reference>
<gene>
    <name evidence="3" type="ORF">SOCG_03255</name>
</gene>
<evidence type="ECO:0000256" key="1">
    <source>
        <dbReference type="SAM" id="MobiDB-lite"/>
    </source>
</evidence>
<feature type="compositionally biased region" description="Basic residues" evidence="1">
    <location>
        <begin position="15"/>
        <end position="24"/>
    </location>
</feature>
<dbReference type="Proteomes" id="UP000016088">
    <property type="component" value="Unassembled WGS sequence"/>
</dbReference>
<dbReference type="GeneID" id="25032227"/>
<organism evidence="3 4">
    <name type="scientific">Schizosaccharomyces octosporus (strain yFS286)</name>
    <name type="common">Fission yeast</name>
    <name type="synonym">Octosporomyces octosporus</name>
    <dbReference type="NCBI Taxonomy" id="483514"/>
    <lineage>
        <taxon>Eukaryota</taxon>
        <taxon>Fungi</taxon>
        <taxon>Dikarya</taxon>
        <taxon>Ascomycota</taxon>
        <taxon>Taphrinomycotina</taxon>
        <taxon>Schizosaccharomycetes</taxon>
        <taxon>Schizosaccharomycetales</taxon>
        <taxon>Schizosaccharomycetaceae</taxon>
        <taxon>Schizosaccharomyces</taxon>
    </lineage>
</organism>
<dbReference type="RefSeq" id="XP_013017197.1">
    <property type="nucleotide sequence ID" value="XM_013161743.1"/>
</dbReference>
<dbReference type="EMBL" id="KE503206">
    <property type="protein sequence ID" value="EPX74040.1"/>
    <property type="molecule type" value="Genomic_DNA"/>
</dbReference>
<dbReference type="Gene3D" id="3.40.50.10190">
    <property type="entry name" value="BRCT domain"/>
    <property type="match status" value="1"/>
</dbReference>
<sequence>MLSLESKQDVLPNPRMHRKGHYRRHSLHSLQSLNTNEEPILKQHQTVTNINRTHRRHERVSSLDGVGISTDRLGTASRASEKIIPSSIPFASSKYLFPIGRDSPPNDGYFSATTEEKLEDAYADFWKPTVSLSLSSKSMHDKTVSTQVASKLKEQFPLSMASVYVTIDDNMLDRNTLIQQLTELGASIHQRPQFNKDDLTTHMVLPKNSCFNSVLDTISSESTIKFVSPEWIAACYSTKKWVNESAFRINFKSLEPKNRMTAANLNSRGSQVFRMKTESHPFVLDVDIPSHNMSKANSKGIEYNFNPSFAENTRLLKEKSKLNGNTTSLSIPPAEKRPNVREGVLRVQETSTWNVDSPFSATKLSNLSPQQRKELESAKKKYLAYEPIVGSPLKQRIPFFDL</sequence>